<dbReference type="EMBL" id="HBKN01051041">
    <property type="protein sequence ID" value="CAE2341819.1"/>
    <property type="molecule type" value="Transcribed_RNA"/>
</dbReference>
<sequence length="390" mass="43389">MLRQAIQFYHQALEKEPEDQKSIELRFNLGVAYDALASTLRDAGTRNAAEQIEEALSTSSSIYSEILQMDENHCEALNNWGAVLHSLAETRKRDEALVLLAEASNKLEIACSLSPGDFEASNNLADVLSSQAELLSKDVAGNVVLSPESESIWARAYKQFETSMTMMQYDYDRVNCLCNWANSLSRNAELKQTVGDKQGAFVLFQIAAAKLTEMVEKQHYEPDGYVVLAEAQKSATENAPDVQTQEVGYSAVCNSYREALKINGTHPEALAGLGETLLDVGRLFLQQGRSEEAMSALTSAGEFVSQFLQQKERDEVALYNMSCICSLVGREEECRMYLERCASVEYFNGSNMQKWATDLSADEDFAGMLSRPWLQELLQRAASGQDVRLQ</sequence>
<protein>
    <recommendedName>
        <fullName evidence="2">MalT-like TPR region domain-containing protein</fullName>
    </recommendedName>
</protein>
<name>A0A7S4PQX4_GUITH</name>
<accession>A0A7S4PQX4</accession>
<evidence type="ECO:0000313" key="1">
    <source>
        <dbReference type="EMBL" id="CAE2341819.1"/>
    </source>
</evidence>
<dbReference type="Gene3D" id="1.25.40.10">
    <property type="entry name" value="Tetratricopeptide repeat domain"/>
    <property type="match status" value="2"/>
</dbReference>
<gene>
    <name evidence="1" type="ORF">GTHE00462_LOCUS39815</name>
</gene>
<dbReference type="AlphaFoldDB" id="A0A7S4PQX4"/>
<proteinExistence type="predicted"/>
<evidence type="ECO:0008006" key="2">
    <source>
        <dbReference type="Google" id="ProtNLM"/>
    </source>
</evidence>
<reference evidence="1" key="1">
    <citation type="submission" date="2021-01" db="EMBL/GenBank/DDBJ databases">
        <authorList>
            <person name="Corre E."/>
            <person name="Pelletier E."/>
            <person name="Niang G."/>
            <person name="Scheremetjew M."/>
            <person name="Finn R."/>
            <person name="Kale V."/>
            <person name="Holt S."/>
            <person name="Cochrane G."/>
            <person name="Meng A."/>
            <person name="Brown T."/>
            <person name="Cohen L."/>
        </authorList>
    </citation>
    <scope>NUCLEOTIDE SEQUENCE</scope>
    <source>
        <strain evidence="1">CCMP 2712</strain>
    </source>
</reference>
<dbReference type="InterPro" id="IPR011990">
    <property type="entry name" value="TPR-like_helical_dom_sf"/>
</dbReference>
<organism evidence="1">
    <name type="scientific">Guillardia theta</name>
    <name type="common">Cryptophyte</name>
    <name type="synonym">Cryptomonas phi</name>
    <dbReference type="NCBI Taxonomy" id="55529"/>
    <lineage>
        <taxon>Eukaryota</taxon>
        <taxon>Cryptophyceae</taxon>
        <taxon>Pyrenomonadales</taxon>
        <taxon>Geminigeraceae</taxon>
        <taxon>Guillardia</taxon>
    </lineage>
</organism>
<dbReference type="SUPFAM" id="SSF48452">
    <property type="entry name" value="TPR-like"/>
    <property type="match status" value="2"/>
</dbReference>